<dbReference type="PANTHER" id="PTHR47477:SF8">
    <property type="entry name" value="TNF RECEPTOR-ASSOCIATED FACTOR HOMOLOG 1A"/>
    <property type="match status" value="1"/>
</dbReference>
<protein>
    <recommendedName>
        <fullName evidence="1">MATH domain-containing protein</fullName>
    </recommendedName>
</protein>
<dbReference type="PANTHER" id="PTHR47477">
    <property type="entry name" value="TNF RECEPTOR-ASSOCIATED FACTOR HOMOLOG 1A"/>
    <property type="match status" value="1"/>
</dbReference>
<accession>A0A9I9E5R8</accession>
<name>A0A9I9E5R8_CUCME</name>
<dbReference type="Gene3D" id="3.40.50.10810">
    <property type="entry name" value="Tandem AAA-ATPase domain"/>
    <property type="match status" value="1"/>
</dbReference>
<dbReference type="CDD" id="cd00121">
    <property type="entry name" value="MATH"/>
    <property type="match status" value="1"/>
</dbReference>
<proteinExistence type="predicted"/>
<dbReference type="InterPro" id="IPR000330">
    <property type="entry name" value="SNF2_N"/>
</dbReference>
<dbReference type="Gramene" id="MELO3C029162.2.1">
    <property type="protein sequence ID" value="MELO3C029162.2.1"/>
    <property type="gene ID" value="MELO3C029162.2"/>
</dbReference>
<evidence type="ECO:0000259" key="1">
    <source>
        <dbReference type="PROSITE" id="PS50144"/>
    </source>
</evidence>
<dbReference type="SUPFAM" id="SSF49599">
    <property type="entry name" value="TRAF domain-like"/>
    <property type="match status" value="1"/>
</dbReference>
<organism evidence="2">
    <name type="scientific">Cucumis melo</name>
    <name type="common">Muskmelon</name>
    <dbReference type="NCBI Taxonomy" id="3656"/>
    <lineage>
        <taxon>Eukaryota</taxon>
        <taxon>Viridiplantae</taxon>
        <taxon>Streptophyta</taxon>
        <taxon>Embryophyta</taxon>
        <taxon>Tracheophyta</taxon>
        <taxon>Spermatophyta</taxon>
        <taxon>Magnoliopsida</taxon>
        <taxon>eudicotyledons</taxon>
        <taxon>Gunneridae</taxon>
        <taxon>Pentapetalae</taxon>
        <taxon>rosids</taxon>
        <taxon>fabids</taxon>
        <taxon>Cucurbitales</taxon>
        <taxon>Cucurbitaceae</taxon>
        <taxon>Benincaseae</taxon>
        <taxon>Cucumis</taxon>
    </lineage>
</organism>
<dbReference type="Pfam" id="PF00176">
    <property type="entry name" value="SNF2-rel_dom"/>
    <property type="match status" value="1"/>
</dbReference>
<dbReference type="InterPro" id="IPR002083">
    <property type="entry name" value="MATH/TRAF_dom"/>
</dbReference>
<dbReference type="EnsemblPlants" id="MELO3C029162.2.1">
    <property type="protein sequence ID" value="MELO3C029162.2.1"/>
    <property type="gene ID" value="MELO3C029162.2"/>
</dbReference>
<dbReference type="InterPro" id="IPR055327">
    <property type="entry name" value="TRAF1A/B"/>
</dbReference>
<dbReference type="AlphaFoldDB" id="A0A9I9E5R8"/>
<evidence type="ECO:0000313" key="2">
    <source>
        <dbReference type="EnsemblPlants" id="MELO3C029162.2.1"/>
    </source>
</evidence>
<sequence>MHLPQDRIKFDVLLTSYEMINFDVGTLKPIKWQSLCSLSSPNSRRRRHHSRPSCPSRARLHCCHSSLSSIVFVLATTICSPFLRPRSCPALTTTVARPKPSDLYGKHTWKIEKFSQLTKRELRSNAFEVGGYKWYVDGCSFLPRDNGWDRSISWSHFAQFTIAVMASVIAANLLTSIKLIDLLCVVVTWIVDEGHRLKNKDSKLFSSLKQFSSGLRVLLTETPLQVLPQSIGAMKLYLRQFIDV</sequence>
<dbReference type="InterPro" id="IPR038718">
    <property type="entry name" value="SNF2-like_sf"/>
</dbReference>
<feature type="domain" description="MATH" evidence="1">
    <location>
        <begin position="104"/>
        <end position="144"/>
    </location>
</feature>
<dbReference type="PROSITE" id="PS50144">
    <property type="entry name" value="MATH"/>
    <property type="match status" value="1"/>
</dbReference>
<dbReference type="GO" id="GO:0005524">
    <property type="term" value="F:ATP binding"/>
    <property type="evidence" value="ECO:0007669"/>
    <property type="project" value="InterPro"/>
</dbReference>
<dbReference type="SUPFAM" id="SSF52540">
    <property type="entry name" value="P-loop containing nucleoside triphosphate hydrolases"/>
    <property type="match status" value="1"/>
</dbReference>
<reference evidence="2" key="1">
    <citation type="submission" date="2023-03" db="UniProtKB">
        <authorList>
            <consortium name="EnsemblPlants"/>
        </authorList>
    </citation>
    <scope>IDENTIFICATION</scope>
</reference>
<dbReference type="InterPro" id="IPR027417">
    <property type="entry name" value="P-loop_NTPase"/>
</dbReference>